<dbReference type="PANTHER" id="PTHR43199">
    <property type="entry name" value="GLUTATHIONE HYDROLASE"/>
    <property type="match status" value="1"/>
</dbReference>
<comment type="caution">
    <text evidence="6">The sequence shown here is derived from an EMBL/GenBank/DDBJ whole genome shotgun (WGS) entry which is preliminary data.</text>
</comment>
<evidence type="ECO:0000313" key="7">
    <source>
        <dbReference type="Proteomes" id="UP000321548"/>
    </source>
</evidence>
<dbReference type="Pfam" id="PF01019">
    <property type="entry name" value="G_glu_transpept"/>
    <property type="match status" value="1"/>
</dbReference>
<feature type="signal peptide" evidence="5">
    <location>
        <begin position="1"/>
        <end position="33"/>
    </location>
</feature>
<feature type="chain" id="PRO_5022936704" evidence="5">
    <location>
        <begin position="34"/>
        <end position="634"/>
    </location>
</feature>
<dbReference type="InterPro" id="IPR006311">
    <property type="entry name" value="TAT_signal"/>
</dbReference>
<dbReference type="AlphaFoldDB" id="A0A5C8NYD9"/>
<evidence type="ECO:0000256" key="3">
    <source>
        <dbReference type="ARBA" id="ARBA00022801"/>
    </source>
</evidence>
<keyword evidence="7" id="KW-1185">Reference proteome</keyword>
<accession>A0A5C8NYD9</accession>
<dbReference type="GO" id="GO:0016740">
    <property type="term" value="F:transferase activity"/>
    <property type="evidence" value="ECO:0007669"/>
    <property type="project" value="UniProtKB-KW"/>
</dbReference>
<dbReference type="RefSeq" id="WP_147704174.1">
    <property type="nucleotide sequence ID" value="NZ_VDUY01000003.1"/>
</dbReference>
<proteinExistence type="inferred from homology"/>
<dbReference type="Gene3D" id="1.10.246.130">
    <property type="match status" value="1"/>
</dbReference>
<dbReference type="Proteomes" id="UP000321548">
    <property type="component" value="Unassembled WGS sequence"/>
</dbReference>
<evidence type="ECO:0000256" key="4">
    <source>
        <dbReference type="ARBA" id="ARBA00023145"/>
    </source>
</evidence>
<dbReference type="GO" id="GO:0016787">
    <property type="term" value="F:hydrolase activity"/>
    <property type="evidence" value="ECO:0007669"/>
    <property type="project" value="UniProtKB-KW"/>
</dbReference>
<evidence type="ECO:0000256" key="1">
    <source>
        <dbReference type="ARBA" id="ARBA00009381"/>
    </source>
</evidence>
<dbReference type="SUPFAM" id="SSF56235">
    <property type="entry name" value="N-terminal nucleophile aminohydrolases (Ntn hydrolases)"/>
    <property type="match status" value="1"/>
</dbReference>
<dbReference type="Gene3D" id="3.60.20.40">
    <property type="match status" value="1"/>
</dbReference>
<dbReference type="EMBL" id="VDUY01000003">
    <property type="protein sequence ID" value="TXL66263.1"/>
    <property type="molecule type" value="Genomic_DNA"/>
</dbReference>
<keyword evidence="5" id="KW-0732">Signal</keyword>
<dbReference type="InterPro" id="IPR051792">
    <property type="entry name" value="GGT_bact"/>
</dbReference>
<protein>
    <submittedName>
        <fullName evidence="6">Gamma-glutamyltransferase family protein</fullName>
    </submittedName>
</protein>
<evidence type="ECO:0000256" key="2">
    <source>
        <dbReference type="ARBA" id="ARBA00022679"/>
    </source>
</evidence>
<dbReference type="PRINTS" id="PR01210">
    <property type="entry name" value="GGTRANSPTASE"/>
</dbReference>
<dbReference type="PROSITE" id="PS51318">
    <property type="entry name" value="TAT"/>
    <property type="match status" value="1"/>
</dbReference>
<keyword evidence="3" id="KW-0378">Hydrolase</keyword>
<comment type="similarity">
    <text evidence="1">Belongs to the gamma-glutamyltransferase family.</text>
</comment>
<name>A0A5C8NYD9_9BURK</name>
<gene>
    <name evidence="6" type="ORF">FHP08_09345</name>
</gene>
<keyword evidence="4" id="KW-0865">Zymogen</keyword>
<evidence type="ECO:0000256" key="5">
    <source>
        <dbReference type="SAM" id="SignalP"/>
    </source>
</evidence>
<organism evidence="6 7">
    <name type="scientific">Zeimonas arvi</name>
    <dbReference type="NCBI Taxonomy" id="2498847"/>
    <lineage>
        <taxon>Bacteria</taxon>
        <taxon>Pseudomonadati</taxon>
        <taxon>Pseudomonadota</taxon>
        <taxon>Betaproteobacteria</taxon>
        <taxon>Burkholderiales</taxon>
        <taxon>Burkholderiaceae</taxon>
        <taxon>Zeimonas</taxon>
    </lineage>
</organism>
<dbReference type="OrthoDB" id="5297205at2"/>
<sequence length="634" mass="66417">MTGLPRLRRFVARTTLASAFAAASLALSPSALARDATPSAGGPIPAAAAAAARPEAATGFAPRDAVHGRGWMAVTANRHASDAAGAILAAGGSALDAAIAAQMVLGLVEPQSSGIGGGAFLLHYRARDRRLEAWDGRETAPAAADERLWLDARGQPRPFFEAVVGGRAVGVPGLVRMLERAHARHGRLPWGRLFEPAIALARDGFPVSPRLHALLARDPALRDDPEAAALYYDEAGKARPVGYLLRNPALADTLAQVARRGSLALHAGPIARAIVDKVRSHPSNPGLLGEHDLAFYRPAVREAVCFDHRAHRVCGMPPPSSGGVTVAQMLKLWRAAPAQLTTRGGDGLDPDGAHRFAEVGKLAFADRDRYLADPDFTAPGQGSSGDAMLVSALLDDRYLARRAAAIGELALPTPVAAGHPAALSGRPLAAAPSPELPSTTHLSIVDRQGNLVSMTSSIESAFGARIMVRGFLLNNQLTDFSFAPSRDGEPIANRVEPGKRPRSSMAPAIVFDRATGAPALVIGSPGGPQIIQYVARSLIAILDEGVDPQRAVSLPNLGNRNGVTELERGRVPASLAEALRRRGHRVEFVDMTSGLHAIALDCRPRLGQDRACRLTGAVDPRREGAVAAAGTGGR</sequence>
<reference evidence="6 7" key="1">
    <citation type="submission" date="2019-06" db="EMBL/GenBank/DDBJ databases">
        <title>Quisquiliibacterium sp. nov., isolated from a maize field.</title>
        <authorList>
            <person name="Lin S.-Y."/>
            <person name="Tsai C.-F."/>
            <person name="Young C.-C."/>
        </authorList>
    </citation>
    <scope>NUCLEOTIDE SEQUENCE [LARGE SCALE GENOMIC DNA]</scope>
    <source>
        <strain evidence="6 7">CC-CFT501</strain>
    </source>
</reference>
<dbReference type="InterPro" id="IPR043138">
    <property type="entry name" value="GGT_lsub"/>
</dbReference>
<keyword evidence="2 6" id="KW-0808">Transferase</keyword>
<dbReference type="PANTHER" id="PTHR43199:SF1">
    <property type="entry name" value="GLUTATHIONE HYDROLASE PROENZYME"/>
    <property type="match status" value="1"/>
</dbReference>
<dbReference type="InterPro" id="IPR029055">
    <property type="entry name" value="Ntn_hydrolases_N"/>
</dbReference>
<dbReference type="InterPro" id="IPR043137">
    <property type="entry name" value="GGT_ssub_C"/>
</dbReference>
<evidence type="ECO:0000313" key="6">
    <source>
        <dbReference type="EMBL" id="TXL66263.1"/>
    </source>
</evidence>